<sequence length="85" mass="9084">MAYFKDAWPLAFVLAAANPTNAATPIDTDPAAFFQSGSLADALETASADVKQDESGAGPGAGPRRIRLSQWFNFANCFSGVWRRC</sequence>
<organism evidence="2 3">
    <name type="scientific">Bradyrhizobium stylosanthis</name>
    <dbReference type="NCBI Taxonomy" id="1803665"/>
    <lineage>
        <taxon>Bacteria</taxon>
        <taxon>Pseudomonadati</taxon>
        <taxon>Pseudomonadota</taxon>
        <taxon>Alphaproteobacteria</taxon>
        <taxon>Hyphomicrobiales</taxon>
        <taxon>Nitrobacteraceae</taxon>
        <taxon>Bradyrhizobium</taxon>
    </lineage>
</organism>
<dbReference type="RefSeq" id="WP_145661432.1">
    <property type="nucleotide sequence ID" value="NZ_LVEM01000003.1"/>
</dbReference>
<feature type="chain" id="PRO_5021712823" evidence="1">
    <location>
        <begin position="23"/>
        <end position="85"/>
    </location>
</feature>
<keyword evidence="3" id="KW-1185">Reference proteome</keyword>
<feature type="signal peptide" evidence="1">
    <location>
        <begin position="1"/>
        <end position="22"/>
    </location>
</feature>
<comment type="caution">
    <text evidence="2">The sequence shown here is derived from an EMBL/GenBank/DDBJ whole genome shotgun (WGS) entry which is preliminary data.</text>
</comment>
<dbReference type="STRING" id="1803665.GCA_001641335_04351"/>
<reference evidence="2 3" key="1">
    <citation type="submission" date="2019-06" db="EMBL/GenBank/DDBJ databases">
        <title>Genomic Encyclopedia of Type Strains, Phase IV (KMG-V): Genome sequencing to study the core and pangenomes of soil and plant-associated prokaryotes.</title>
        <authorList>
            <person name="Whitman W."/>
        </authorList>
    </citation>
    <scope>NUCLEOTIDE SEQUENCE [LARGE SCALE GENOMIC DNA]</scope>
    <source>
        <strain evidence="2 3">BR 510</strain>
    </source>
</reference>
<accession>A0A560DXW9</accession>
<evidence type="ECO:0000313" key="3">
    <source>
        <dbReference type="Proteomes" id="UP000319949"/>
    </source>
</evidence>
<evidence type="ECO:0000313" key="2">
    <source>
        <dbReference type="EMBL" id="TWB01965.1"/>
    </source>
</evidence>
<proteinExistence type="predicted"/>
<dbReference type="AlphaFoldDB" id="A0A560DXW9"/>
<dbReference type="Proteomes" id="UP000319949">
    <property type="component" value="Unassembled WGS sequence"/>
</dbReference>
<evidence type="ECO:0000256" key="1">
    <source>
        <dbReference type="SAM" id="SignalP"/>
    </source>
</evidence>
<dbReference type="EMBL" id="VITK01000003">
    <property type="protein sequence ID" value="TWB01965.1"/>
    <property type="molecule type" value="Genomic_DNA"/>
</dbReference>
<name>A0A560DXW9_9BRAD</name>
<protein>
    <submittedName>
        <fullName evidence="2">Uncharacterized protein</fullName>
    </submittedName>
</protein>
<gene>
    <name evidence="2" type="ORF">FBZ96_103747</name>
</gene>
<keyword evidence="1" id="KW-0732">Signal</keyword>